<proteinExistence type="predicted"/>
<protein>
    <recommendedName>
        <fullName evidence="1">PPi-type phosphoenolpyruvate carboxykinase lobe 2 domain-containing protein</fullName>
    </recommendedName>
</protein>
<keyword evidence="3" id="KW-1185">Reference proteome</keyword>
<evidence type="ECO:0000259" key="1">
    <source>
        <dbReference type="Pfam" id="PF26300"/>
    </source>
</evidence>
<dbReference type="AlphaFoldDB" id="A0A517QLA6"/>
<gene>
    <name evidence="2" type="ORF">Mal48_16500</name>
</gene>
<feature type="domain" description="PPi-type phosphoenolpyruvate carboxykinase lobe 2" evidence="1">
    <location>
        <begin position="587"/>
        <end position="701"/>
    </location>
</feature>
<dbReference type="KEGG" id="tpol:Mal48_16500"/>
<dbReference type="EMBL" id="CP036267">
    <property type="protein sequence ID" value="QDT32404.1"/>
    <property type="molecule type" value="Genomic_DNA"/>
</dbReference>
<name>A0A517QLA6_9PLAN</name>
<accession>A0A517QLA6</accession>
<reference evidence="2 3" key="1">
    <citation type="submission" date="2019-02" db="EMBL/GenBank/DDBJ databases">
        <title>Deep-cultivation of Planctomycetes and their phenomic and genomic characterization uncovers novel biology.</title>
        <authorList>
            <person name="Wiegand S."/>
            <person name="Jogler M."/>
            <person name="Boedeker C."/>
            <person name="Pinto D."/>
            <person name="Vollmers J."/>
            <person name="Rivas-Marin E."/>
            <person name="Kohn T."/>
            <person name="Peeters S.H."/>
            <person name="Heuer A."/>
            <person name="Rast P."/>
            <person name="Oberbeckmann S."/>
            <person name="Bunk B."/>
            <person name="Jeske O."/>
            <person name="Meyerdierks A."/>
            <person name="Storesund J.E."/>
            <person name="Kallscheuer N."/>
            <person name="Luecker S."/>
            <person name="Lage O.M."/>
            <person name="Pohl T."/>
            <person name="Merkel B.J."/>
            <person name="Hornburger P."/>
            <person name="Mueller R.-W."/>
            <person name="Bruemmer F."/>
            <person name="Labrenz M."/>
            <person name="Spormann A.M."/>
            <person name="Op den Camp H."/>
            <person name="Overmann J."/>
            <person name="Amann R."/>
            <person name="Jetten M.S.M."/>
            <person name="Mascher T."/>
            <person name="Medema M.H."/>
            <person name="Devos D.P."/>
            <person name="Kaster A.-K."/>
            <person name="Ovreas L."/>
            <person name="Rohde M."/>
            <person name="Galperin M.Y."/>
            <person name="Jogler C."/>
        </authorList>
    </citation>
    <scope>NUCLEOTIDE SEQUENCE [LARGE SCALE GENOMIC DNA]</scope>
    <source>
        <strain evidence="2 3">Mal48</strain>
    </source>
</reference>
<evidence type="ECO:0000313" key="3">
    <source>
        <dbReference type="Proteomes" id="UP000315724"/>
    </source>
</evidence>
<evidence type="ECO:0000313" key="2">
    <source>
        <dbReference type="EMBL" id="QDT32404.1"/>
    </source>
</evidence>
<dbReference type="Pfam" id="PF26300">
    <property type="entry name" value="PEPCK_PPi_lobe_2"/>
    <property type="match status" value="1"/>
</dbReference>
<dbReference type="InterPro" id="IPR058710">
    <property type="entry name" value="PEPCK_lobe_2"/>
</dbReference>
<sequence>MFFDCEVQQIKVEQLTLLVKKNRIEFDTIANDVAHVVPKFLSLALTKLEPATSIRVREANSAKLSGLLSWQTMNYNLSLGFTVDQTSSQRAHEEREMMKYVNMKLAANGLPIAPEAGGQETVELATGLLGNYREKTRRLGETQRCPSDERIENFLNSHFSDLQLESPLSVPSKTFILDRHGLGRVLSLPADGDYYKSEFVESYRVRNGVLHNPAADRRTTKGTFHIVEGGLPIPGDKRAVPRETFVRMFRAAFEKTPAKSLEIPFTSNQEESGESWISLLIRPLVRPEVPGVTPEKRLEIRFFVPGSFVSNLDFVESIFGNAGDPFVPENDSAIDVEHWSGHTGCVILAPHLLKMTKKELGLPNIKDATPAQINDRMCWESEEEFYNDGKAFKVTCRTEEGVIVTMIADNYFGYCKKEVKTQISYAANLMGNAEEEHAGGALVFQSWNVGEEFHFNSHRNNKQTYDDVVAAYGDWINLQETGYGIDKRFPNLFYIPEYAVADLREQNISWTRDGEKHEIPLLPDQVYMAPSGFRLRMEKHPSAPTWRLIGTAGEGIFCHKPSTVSGGGKSEISKSLVDYMQYGSIFVSNFEKDVEMVRMIFDKDYSDRWNEKFYAENSTADYKSRSVLSPRRSLGSVIKLLTPSDEYNTEYNSWLKSIPGHIYALVYAIKRFHHPSWERGEWEKIFGVDDVNGSMGHELKMYDRKLVGTYLRVGFNPLQHWRLFKVRQDFAAAFKVQTEDDITASTVVPGRLIQGIPDYFESYAYKFAENCEFRLFQRPDDAIHRGFDKQAEADLARKDVNFISNYEPTTRDEVDEMRTKVVEFDAFTAPMKKLLRSVGKGESRYIVCSDNPRKVGGVPTKNPRYLQDRPDMVNPMDRYVAEMGTRLFRRIPADQFVPIPVGAVLSGRRNNPPDPVKEIRGLAVYNPIHFQKLPELFMDYICSLTGKSPSTTGAGSEGALTKGPFNALRPTLDLNAALVSMILTGTPGFSTAAGHIGPKSRFDHDISLLIPEIWCRMSADERDPQKLIDKRMMEPVPDIVREDGTVLPARRLGYRITKRFVRTYFGRVFDIPEAVFSDEILRPEMQDQQAFTEGVDHIMQAYQRVATRYFEDGSIEEACPPLKAILHIMAHGEFEGRDERDPEIRKLFERETLLESDWYKERLKTQQQREIDLWQSKLNSVNNYLETQNGLDSTFVETLQERRQIAEKNLQQVSKADYLDTLFGTIGAQPL</sequence>
<dbReference type="Proteomes" id="UP000315724">
    <property type="component" value="Chromosome"/>
</dbReference>
<organism evidence="2 3">
    <name type="scientific">Thalassoglobus polymorphus</name>
    <dbReference type="NCBI Taxonomy" id="2527994"/>
    <lineage>
        <taxon>Bacteria</taxon>
        <taxon>Pseudomonadati</taxon>
        <taxon>Planctomycetota</taxon>
        <taxon>Planctomycetia</taxon>
        <taxon>Planctomycetales</taxon>
        <taxon>Planctomycetaceae</taxon>
        <taxon>Thalassoglobus</taxon>
    </lineage>
</organism>